<proteinExistence type="inferred from homology"/>
<dbReference type="InterPro" id="IPR037225">
    <property type="entry name" value="Nuo51_FMN-bd_sf"/>
</dbReference>
<dbReference type="Gene3D" id="3.40.50.11540">
    <property type="entry name" value="NADH-ubiquinone oxidoreductase 51kDa subunit"/>
    <property type="match status" value="1"/>
</dbReference>
<evidence type="ECO:0000259" key="6">
    <source>
        <dbReference type="SMART" id="SM00928"/>
    </source>
</evidence>
<dbReference type="InterPro" id="IPR011538">
    <property type="entry name" value="Nuo51_FMN-bd"/>
</dbReference>
<dbReference type="Gene3D" id="3.10.20.600">
    <property type="match status" value="1"/>
</dbReference>
<evidence type="ECO:0000256" key="3">
    <source>
        <dbReference type="ARBA" id="ARBA00022723"/>
    </source>
</evidence>
<keyword evidence="4" id="KW-0408">Iron</keyword>
<comment type="caution">
    <text evidence="7">The sequence shown here is derived from an EMBL/GenBank/DDBJ whole genome shotgun (WGS) entry which is preliminary data.</text>
</comment>
<dbReference type="InterPro" id="IPR036249">
    <property type="entry name" value="Thioredoxin-like_sf"/>
</dbReference>
<gene>
    <name evidence="7" type="ORF">QQ008_26555</name>
</gene>
<evidence type="ECO:0000256" key="2">
    <source>
        <dbReference type="ARBA" id="ARBA00022485"/>
    </source>
</evidence>
<dbReference type="InterPro" id="IPR001949">
    <property type="entry name" value="NADH-UbQ_OxRdtase_51kDa_CS"/>
</dbReference>
<name>A0ABT8KW21_9BACT</name>
<organism evidence="7 8">
    <name type="scientific">Splendidivirga corallicola</name>
    <dbReference type="NCBI Taxonomy" id="3051826"/>
    <lineage>
        <taxon>Bacteria</taxon>
        <taxon>Pseudomonadati</taxon>
        <taxon>Bacteroidota</taxon>
        <taxon>Cytophagia</taxon>
        <taxon>Cytophagales</taxon>
        <taxon>Splendidivirgaceae</taxon>
        <taxon>Splendidivirga</taxon>
    </lineage>
</organism>
<dbReference type="Proteomes" id="UP001172082">
    <property type="component" value="Unassembled WGS sequence"/>
</dbReference>
<reference evidence="7" key="1">
    <citation type="submission" date="2023-06" db="EMBL/GenBank/DDBJ databases">
        <title>Genomic of Parafulvivirga corallium.</title>
        <authorList>
            <person name="Wang G."/>
        </authorList>
    </citation>
    <scope>NUCLEOTIDE SEQUENCE</scope>
    <source>
        <strain evidence="7">BMA10</strain>
    </source>
</reference>
<dbReference type="SMART" id="SM00928">
    <property type="entry name" value="NADH_4Fe-4S"/>
    <property type="match status" value="1"/>
</dbReference>
<evidence type="ECO:0000256" key="1">
    <source>
        <dbReference type="ARBA" id="ARBA00007523"/>
    </source>
</evidence>
<dbReference type="PANTHER" id="PTHR43578:SF3">
    <property type="entry name" value="NADH-QUINONE OXIDOREDUCTASE SUBUNIT F"/>
    <property type="match status" value="1"/>
</dbReference>
<protein>
    <submittedName>
        <fullName evidence="7">NADH-ubiquinone oxidoreductase-F iron-sulfur binding region domain-containing protein</fullName>
    </submittedName>
</protein>
<evidence type="ECO:0000313" key="8">
    <source>
        <dbReference type="Proteomes" id="UP001172082"/>
    </source>
</evidence>
<comment type="similarity">
    <text evidence="1">Belongs to the complex I 51 kDa subunit family.</text>
</comment>
<dbReference type="PROSITE" id="PS00645">
    <property type="entry name" value="COMPLEX1_51K_2"/>
    <property type="match status" value="1"/>
</dbReference>
<keyword evidence="8" id="KW-1185">Reference proteome</keyword>
<dbReference type="SUPFAM" id="SSF140490">
    <property type="entry name" value="Nqo1C-terminal domain-like"/>
    <property type="match status" value="1"/>
</dbReference>
<dbReference type="PANTHER" id="PTHR43578">
    <property type="entry name" value="NADH-QUINONE OXIDOREDUCTASE SUBUNIT F"/>
    <property type="match status" value="1"/>
</dbReference>
<evidence type="ECO:0000256" key="5">
    <source>
        <dbReference type="ARBA" id="ARBA00023014"/>
    </source>
</evidence>
<dbReference type="EMBL" id="JAUJEA010000014">
    <property type="protein sequence ID" value="MDN5204980.1"/>
    <property type="molecule type" value="Genomic_DNA"/>
</dbReference>
<dbReference type="SUPFAM" id="SSF142019">
    <property type="entry name" value="Nqo1 FMN-binding domain-like"/>
    <property type="match status" value="1"/>
</dbReference>
<keyword evidence="5" id="KW-0411">Iron-sulfur</keyword>
<evidence type="ECO:0000313" key="7">
    <source>
        <dbReference type="EMBL" id="MDN5204980.1"/>
    </source>
</evidence>
<dbReference type="InterPro" id="IPR019575">
    <property type="entry name" value="Nuop51_4Fe4S-bd"/>
</dbReference>
<dbReference type="Pfam" id="PF01257">
    <property type="entry name" value="2Fe-2S_thioredx"/>
    <property type="match status" value="1"/>
</dbReference>
<keyword evidence="2" id="KW-0004">4Fe-4S</keyword>
<dbReference type="RefSeq" id="WP_346755003.1">
    <property type="nucleotide sequence ID" value="NZ_JAUJEA010000014.1"/>
</dbReference>
<dbReference type="Pfam" id="PF01512">
    <property type="entry name" value="Complex1_51K"/>
    <property type="match status" value="1"/>
</dbReference>
<dbReference type="InterPro" id="IPR037207">
    <property type="entry name" value="Nuop51_4Fe4S-bd_sf"/>
</dbReference>
<feature type="domain" description="NADH-ubiquinone oxidoreductase 51kDa subunit iron-sulphur binding" evidence="6">
    <location>
        <begin position="465"/>
        <end position="505"/>
    </location>
</feature>
<accession>A0ABT8KW21</accession>
<dbReference type="SUPFAM" id="SSF142984">
    <property type="entry name" value="Nqo1 middle domain-like"/>
    <property type="match status" value="1"/>
</dbReference>
<dbReference type="Gene3D" id="1.20.1440.230">
    <property type="entry name" value="NADH-ubiquinone oxidoreductase 51kDa subunit, iron-sulphur binding domain"/>
    <property type="match status" value="1"/>
</dbReference>
<dbReference type="SUPFAM" id="SSF52833">
    <property type="entry name" value="Thioredoxin-like"/>
    <property type="match status" value="1"/>
</dbReference>
<keyword evidence="3" id="KW-0479">Metal-binding</keyword>
<dbReference type="Pfam" id="PF10589">
    <property type="entry name" value="NADH_4Fe-4S"/>
    <property type="match status" value="1"/>
</dbReference>
<sequence>MSKNLSELSGRKGLKDNLFDRLGQLTIQNQGSPSIEELDKLADEFLIGSANTYGTATFYDFMKPENRGKKVYTCNGSVCSIAGTQDGLKDELKKYFKEEEIGHMCCLGRCHENGAFHYNGKNHSAKTPEEIASIIKEKAKAVEDHYHVKSIGQAVLTNEFPGIDAYYEIFKNTLKRTPENALEEIKKSGIRGRGGAGFPMGFKLESCKNTSGDQKFIVCNADEGDPGAYSDRYLLEKQPHAVLLGMMVAGYVVGANWGVLYIRAEYPESVEIMEQAVQELVNNHLLGDNILGSGFDFNFKVVKAQGAYICGEETALLASLEGQRPEVRVRPPYPTQEGLFNRPTVVNNVETLAAIPFIMQNGGEAYKSIGTSKSSGTKLVCLDSFFNNPGMYEVEMGTPLSVVINDLGGGFKEPVKAMHIGGPLGGLVPSTKIDDLTVDFESFSQNGFLLGHASVVCIPENYPIVKYLEHLFEFTAHESCGKCFPCRLGSTRGSEMLNKAQHEDFKIDRQLFDDLLETLEIGSLCALGGGLPLPVKNALQYFQDELKPYFT</sequence>
<evidence type="ECO:0000256" key="4">
    <source>
        <dbReference type="ARBA" id="ARBA00023004"/>
    </source>
</evidence>